<name>A0A7R8XDR9_9CRUS</name>
<dbReference type="EMBL" id="CAJPEV010000828">
    <property type="protein sequence ID" value="CAG0888883.1"/>
    <property type="molecule type" value="Genomic_DNA"/>
</dbReference>
<protein>
    <submittedName>
        <fullName evidence="1">Uncharacterized protein</fullName>
    </submittedName>
</protein>
<gene>
    <name evidence="1" type="ORF">DSTB1V02_LOCUS5182</name>
</gene>
<sequence length="353" mass="38878">MGVVARVKCREGWEGIGVICYSNHHCSFHQVLNETVYERDYLHARPKGRPKERVKEGVCGGAEDQVYLFKGRKTFMAKLSDDPSWSPPTYQNISSIDGDSSPFAVTQSTCLIPCSVPGKRFYLFGGELADPSHLPKKALAQGDGTRSQSVAGMFILGEVGRMWLPLPAFPRKIANAAGTSLDDGSILILGGKDLEKNETLQTAYIFDFRDGGRYSILPDIPQPIQKAAAMAWKETQIILAGGITADMETSSQVMVFDLKARKWEASCDWPSFHTPRSGLGLMEDTHGRLVALGGDNFGPVGTLEVLEEGVAEGNLHDNEKPYNSRQTWNVTDYLGFDVPKQSLRSPDKALRDY</sequence>
<dbReference type="Proteomes" id="UP000677054">
    <property type="component" value="Unassembled WGS sequence"/>
</dbReference>
<dbReference type="InterPro" id="IPR015915">
    <property type="entry name" value="Kelch-typ_b-propeller"/>
</dbReference>
<evidence type="ECO:0000313" key="1">
    <source>
        <dbReference type="EMBL" id="CAD7245308.1"/>
    </source>
</evidence>
<reference evidence="1" key="1">
    <citation type="submission" date="2020-11" db="EMBL/GenBank/DDBJ databases">
        <authorList>
            <person name="Tran Van P."/>
        </authorList>
    </citation>
    <scope>NUCLEOTIDE SEQUENCE</scope>
</reference>
<evidence type="ECO:0000313" key="2">
    <source>
        <dbReference type="Proteomes" id="UP000677054"/>
    </source>
</evidence>
<proteinExistence type="predicted"/>
<dbReference type="AlphaFoldDB" id="A0A7R8XDR9"/>
<organism evidence="1">
    <name type="scientific">Darwinula stevensoni</name>
    <dbReference type="NCBI Taxonomy" id="69355"/>
    <lineage>
        <taxon>Eukaryota</taxon>
        <taxon>Metazoa</taxon>
        <taxon>Ecdysozoa</taxon>
        <taxon>Arthropoda</taxon>
        <taxon>Crustacea</taxon>
        <taxon>Oligostraca</taxon>
        <taxon>Ostracoda</taxon>
        <taxon>Podocopa</taxon>
        <taxon>Podocopida</taxon>
        <taxon>Darwinulocopina</taxon>
        <taxon>Darwinuloidea</taxon>
        <taxon>Darwinulidae</taxon>
        <taxon>Darwinula</taxon>
    </lineage>
</organism>
<dbReference type="EMBL" id="LR900345">
    <property type="protein sequence ID" value="CAD7245308.1"/>
    <property type="molecule type" value="Genomic_DNA"/>
</dbReference>
<accession>A0A7R8XDR9</accession>
<dbReference type="Gene3D" id="2.120.10.80">
    <property type="entry name" value="Kelch-type beta propeller"/>
    <property type="match status" value="1"/>
</dbReference>
<keyword evidence="2" id="KW-1185">Reference proteome</keyword>
<dbReference type="SUPFAM" id="SSF117281">
    <property type="entry name" value="Kelch motif"/>
    <property type="match status" value="1"/>
</dbReference>